<proteinExistence type="predicted"/>
<comment type="caution">
    <text evidence="1">The sequence shown here is derived from an EMBL/GenBank/DDBJ whole genome shotgun (WGS) entry which is preliminary data.</text>
</comment>
<evidence type="ECO:0000313" key="2">
    <source>
        <dbReference type="Proteomes" id="UP001055811"/>
    </source>
</evidence>
<dbReference type="EMBL" id="CM042009">
    <property type="protein sequence ID" value="KAI3789687.1"/>
    <property type="molecule type" value="Genomic_DNA"/>
</dbReference>
<evidence type="ECO:0000313" key="1">
    <source>
        <dbReference type="EMBL" id="KAI3789687.1"/>
    </source>
</evidence>
<accession>A0ACB9H3Y6</accession>
<sequence>MKKTIQKYSDYARANESCKTEIEPENLQLKHETIIIREKVDQIEVSQRKLLGQSLGSCSLDELLKLDSKLERSLTIIRARKAQLFKDQIEKLKEKERLLLEENARLCQQNISLCEKRYTTFIRRQSIENSAAETELFIGPRRSQNFQE</sequence>
<protein>
    <submittedName>
        <fullName evidence="1">Uncharacterized protein</fullName>
    </submittedName>
</protein>
<name>A0ACB9H3Y6_CICIN</name>
<gene>
    <name evidence="1" type="ORF">L2E82_02490</name>
</gene>
<reference evidence="1 2" key="2">
    <citation type="journal article" date="2022" name="Mol. Ecol. Resour.">
        <title>The genomes of chicory, endive, great burdock and yacon provide insights into Asteraceae paleo-polyploidization history and plant inulin production.</title>
        <authorList>
            <person name="Fan W."/>
            <person name="Wang S."/>
            <person name="Wang H."/>
            <person name="Wang A."/>
            <person name="Jiang F."/>
            <person name="Liu H."/>
            <person name="Zhao H."/>
            <person name="Xu D."/>
            <person name="Zhang Y."/>
        </authorList>
    </citation>
    <scope>NUCLEOTIDE SEQUENCE [LARGE SCALE GENOMIC DNA]</scope>
    <source>
        <strain evidence="2">cv. Punajuju</strain>
        <tissue evidence="1">Leaves</tissue>
    </source>
</reference>
<keyword evidence="2" id="KW-1185">Reference proteome</keyword>
<organism evidence="1 2">
    <name type="scientific">Cichorium intybus</name>
    <name type="common">Chicory</name>
    <dbReference type="NCBI Taxonomy" id="13427"/>
    <lineage>
        <taxon>Eukaryota</taxon>
        <taxon>Viridiplantae</taxon>
        <taxon>Streptophyta</taxon>
        <taxon>Embryophyta</taxon>
        <taxon>Tracheophyta</taxon>
        <taxon>Spermatophyta</taxon>
        <taxon>Magnoliopsida</taxon>
        <taxon>eudicotyledons</taxon>
        <taxon>Gunneridae</taxon>
        <taxon>Pentapetalae</taxon>
        <taxon>asterids</taxon>
        <taxon>campanulids</taxon>
        <taxon>Asterales</taxon>
        <taxon>Asteraceae</taxon>
        <taxon>Cichorioideae</taxon>
        <taxon>Cichorieae</taxon>
        <taxon>Cichoriinae</taxon>
        <taxon>Cichorium</taxon>
    </lineage>
</organism>
<reference evidence="2" key="1">
    <citation type="journal article" date="2022" name="Mol. Ecol. Resour.">
        <title>The genomes of chicory, endive, great burdock and yacon provide insights into Asteraceae palaeo-polyploidization history and plant inulin production.</title>
        <authorList>
            <person name="Fan W."/>
            <person name="Wang S."/>
            <person name="Wang H."/>
            <person name="Wang A."/>
            <person name="Jiang F."/>
            <person name="Liu H."/>
            <person name="Zhao H."/>
            <person name="Xu D."/>
            <person name="Zhang Y."/>
        </authorList>
    </citation>
    <scope>NUCLEOTIDE SEQUENCE [LARGE SCALE GENOMIC DNA]</scope>
    <source>
        <strain evidence="2">cv. Punajuju</strain>
    </source>
</reference>
<dbReference type="Proteomes" id="UP001055811">
    <property type="component" value="Linkage Group LG01"/>
</dbReference>